<comment type="caution">
    <text evidence="2">The sequence shown here is derived from an EMBL/GenBank/DDBJ whole genome shotgun (WGS) entry which is preliminary data.</text>
</comment>
<organism evidence="2 3">
    <name type="scientific">Amycolatopsis cihanbeyliensis</name>
    <dbReference type="NCBI Taxonomy" id="1128664"/>
    <lineage>
        <taxon>Bacteria</taxon>
        <taxon>Bacillati</taxon>
        <taxon>Actinomycetota</taxon>
        <taxon>Actinomycetes</taxon>
        <taxon>Pseudonocardiales</taxon>
        <taxon>Pseudonocardiaceae</taxon>
        <taxon>Amycolatopsis</taxon>
    </lineage>
</organism>
<accession>A0A542CTN9</accession>
<sequence length="224" mass="22631">MFSARIYRPAAVLVTAGVFLLGAGQAAGATTTDLATGQGEVNSAEYQLDLALSKAVTEENIGTLLDSAHAAGDTESVRLLTDARSALEKAQSEKVALASVSASDVDIIAIVKRIAKLAQPIVVAALRVGGDGAATILESIAKLVTSIPGVGIGGPITDVVLRSIATGLRVGGAVLAEIIEGIRIEGTSRAEAQTLLTQHLRTDAGLPQASADTWGAVLAQVATA</sequence>
<evidence type="ECO:0008006" key="4">
    <source>
        <dbReference type="Google" id="ProtNLM"/>
    </source>
</evidence>
<dbReference type="AlphaFoldDB" id="A0A542CTN9"/>
<feature type="signal peptide" evidence="1">
    <location>
        <begin position="1"/>
        <end position="28"/>
    </location>
</feature>
<proteinExistence type="predicted"/>
<dbReference type="Proteomes" id="UP000320876">
    <property type="component" value="Unassembled WGS sequence"/>
</dbReference>
<feature type="chain" id="PRO_5021780538" description="DUF5667 domain-containing protein" evidence="1">
    <location>
        <begin position="29"/>
        <end position="224"/>
    </location>
</feature>
<evidence type="ECO:0000256" key="1">
    <source>
        <dbReference type="SAM" id="SignalP"/>
    </source>
</evidence>
<protein>
    <recommendedName>
        <fullName evidence="4">DUF5667 domain-containing protein</fullName>
    </recommendedName>
</protein>
<dbReference type="EMBL" id="VFML01000002">
    <property type="protein sequence ID" value="TQI94188.1"/>
    <property type="molecule type" value="Genomic_DNA"/>
</dbReference>
<gene>
    <name evidence="2" type="ORF">FB471_6346</name>
</gene>
<keyword evidence="3" id="KW-1185">Reference proteome</keyword>
<keyword evidence="1" id="KW-0732">Signal</keyword>
<reference evidence="2 3" key="1">
    <citation type="submission" date="2019-06" db="EMBL/GenBank/DDBJ databases">
        <title>Sequencing the genomes of 1000 actinobacteria strains.</title>
        <authorList>
            <person name="Klenk H.-P."/>
        </authorList>
    </citation>
    <scope>NUCLEOTIDE SEQUENCE [LARGE SCALE GENOMIC DNA]</scope>
    <source>
        <strain evidence="2 3">DSM 45679</strain>
    </source>
</reference>
<evidence type="ECO:0000313" key="3">
    <source>
        <dbReference type="Proteomes" id="UP000320876"/>
    </source>
</evidence>
<evidence type="ECO:0000313" key="2">
    <source>
        <dbReference type="EMBL" id="TQI94188.1"/>
    </source>
</evidence>
<dbReference type="RefSeq" id="WP_170221064.1">
    <property type="nucleotide sequence ID" value="NZ_VFML01000002.1"/>
</dbReference>
<name>A0A542CTN9_AMYCI</name>